<name>A0A1V2L6J4_CYBFA</name>
<dbReference type="OMA" id="GLKNQFF"/>
<dbReference type="GO" id="GO:0046872">
    <property type="term" value="F:metal ion binding"/>
    <property type="evidence" value="ECO:0007669"/>
    <property type="project" value="UniProtKB-KW"/>
</dbReference>
<feature type="region of interest" description="Disordered" evidence="9">
    <location>
        <begin position="144"/>
        <end position="181"/>
    </location>
</feature>
<dbReference type="InterPro" id="IPR006591">
    <property type="entry name" value="RNAP_P/RPABC4"/>
</dbReference>
<protein>
    <submittedName>
        <fullName evidence="11">DNA-directed RNA polymerases I, II, and III subunit RPABC4</fullName>
    </submittedName>
</protein>
<comment type="similarity">
    <text evidence="2">Belongs to the TMEM208 family.</text>
</comment>
<sequence>MAGQSAKKQVASNTKILKEIHLVTWTTLVFFGLFTLYFNRPASSKPFIFFSLPSLASLFVLEKTGRPRVDDSGKIIRQGQDLSAEGLTEYLFDVIYYTIICQFLAFATGSNKMWWLYLAIPAFAGYKVYGLISAGKEMFGMGKKPAAQNAAPEESQKSKRQQKMEKRAQHTHTTMSKEGFVPPQNLSSANAGFASSKNNTVKYICTNCATPVSLGRNDAIRCNACGHRVLYKARTRRMVQFEAR</sequence>
<dbReference type="SUPFAM" id="SSF63393">
    <property type="entry name" value="RNA polymerase subunits"/>
    <property type="match status" value="1"/>
</dbReference>
<dbReference type="Gene3D" id="2.20.28.30">
    <property type="entry name" value="RNA polymerase ii, chain L"/>
    <property type="match status" value="1"/>
</dbReference>
<dbReference type="GO" id="GO:0006351">
    <property type="term" value="P:DNA-templated transcription"/>
    <property type="evidence" value="ECO:0007669"/>
    <property type="project" value="InterPro"/>
</dbReference>
<dbReference type="InterPro" id="IPR008506">
    <property type="entry name" value="SND2/TMEM208"/>
</dbReference>
<keyword evidence="4" id="KW-0479">Metal-binding</keyword>
<evidence type="ECO:0000256" key="5">
    <source>
        <dbReference type="ARBA" id="ARBA00022824"/>
    </source>
</evidence>
<accession>A0A1V2L6J4</accession>
<evidence type="ECO:0000256" key="3">
    <source>
        <dbReference type="ARBA" id="ARBA00022692"/>
    </source>
</evidence>
<dbReference type="PANTHER" id="PTHR13505">
    <property type="entry name" value="TRANSMEMBRANE PROTEIN 208"/>
    <property type="match status" value="1"/>
</dbReference>
<keyword evidence="11" id="KW-0240">DNA-directed RNA polymerase</keyword>
<dbReference type="SMART" id="SM00659">
    <property type="entry name" value="RPOLCX"/>
    <property type="match status" value="1"/>
</dbReference>
<evidence type="ECO:0000256" key="7">
    <source>
        <dbReference type="ARBA" id="ARBA00022989"/>
    </source>
</evidence>
<gene>
    <name evidence="11" type="ORF">BON22_2618</name>
</gene>
<keyword evidence="3 10" id="KW-0812">Transmembrane</keyword>
<dbReference type="PANTHER" id="PTHR13505:SF7">
    <property type="entry name" value="TRANSMEMBRANE PROTEIN 208"/>
    <property type="match status" value="1"/>
</dbReference>
<comment type="caution">
    <text evidence="11">The sequence shown here is derived from an EMBL/GenBank/DDBJ whole genome shotgun (WGS) entry which is preliminary data.</text>
</comment>
<comment type="subcellular location">
    <subcellularLocation>
        <location evidence="1">Endoplasmic reticulum membrane</location>
        <topology evidence="1">Multi-pass membrane protein</topology>
    </subcellularLocation>
</comment>
<dbReference type="Pfam" id="PF03604">
    <property type="entry name" value="Zn_ribbon_RPAB4"/>
    <property type="match status" value="1"/>
</dbReference>
<dbReference type="FunFam" id="2.20.28.30:FF:000003">
    <property type="entry name" value="DNA-directed RNA polymerases I, II, and III subunit RPABC4"/>
    <property type="match status" value="1"/>
</dbReference>
<keyword evidence="6" id="KW-0862">Zinc</keyword>
<dbReference type="VEuPathDB" id="FungiDB:BON22_2618"/>
<feature type="compositionally biased region" description="Basic and acidic residues" evidence="9">
    <location>
        <begin position="154"/>
        <end position="168"/>
    </location>
</feature>
<dbReference type="GO" id="GO:0006624">
    <property type="term" value="P:vacuolar protein processing"/>
    <property type="evidence" value="ECO:0007669"/>
    <property type="project" value="TreeGrafter"/>
</dbReference>
<evidence type="ECO:0000313" key="12">
    <source>
        <dbReference type="Proteomes" id="UP000189513"/>
    </source>
</evidence>
<evidence type="ECO:0000256" key="6">
    <source>
        <dbReference type="ARBA" id="ARBA00022833"/>
    </source>
</evidence>
<evidence type="ECO:0000313" key="11">
    <source>
        <dbReference type="EMBL" id="ONH67394.1"/>
    </source>
</evidence>
<keyword evidence="12" id="KW-1185">Reference proteome</keyword>
<organism evidence="11 12">
    <name type="scientific">Cyberlindnera fabianii</name>
    <name type="common">Yeast</name>
    <name type="synonym">Hansenula fabianii</name>
    <dbReference type="NCBI Taxonomy" id="36022"/>
    <lineage>
        <taxon>Eukaryota</taxon>
        <taxon>Fungi</taxon>
        <taxon>Dikarya</taxon>
        <taxon>Ascomycota</taxon>
        <taxon>Saccharomycotina</taxon>
        <taxon>Saccharomycetes</taxon>
        <taxon>Phaffomycetales</taxon>
        <taxon>Phaffomycetaceae</taxon>
        <taxon>Cyberlindnera</taxon>
    </lineage>
</organism>
<dbReference type="GO" id="GO:0000428">
    <property type="term" value="C:DNA-directed RNA polymerase complex"/>
    <property type="evidence" value="ECO:0007669"/>
    <property type="project" value="UniProtKB-KW"/>
</dbReference>
<dbReference type="Proteomes" id="UP000189513">
    <property type="component" value="Unassembled WGS sequence"/>
</dbReference>
<dbReference type="GO" id="GO:0005773">
    <property type="term" value="C:vacuole"/>
    <property type="evidence" value="ECO:0007669"/>
    <property type="project" value="GOC"/>
</dbReference>
<keyword evidence="8 10" id="KW-0472">Membrane</keyword>
<keyword evidence="7 10" id="KW-1133">Transmembrane helix</keyword>
<feature type="transmembrane region" description="Helical" evidence="10">
    <location>
        <begin position="114"/>
        <end position="134"/>
    </location>
</feature>
<dbReference type="GO" id="GO:0003899">
    <property type="term" value="F:DNA-directed RNA polymerase activity"/>
    <property type="evidence" value="ECO:0007669"/>
    <property type="project" value="InterPro"/>
</dbReference>
<dbReference type="GO" id="GO:0003677">
    <property type="term" value="F:DNA binding"/>
    <property type="evidence" value="ECO:0007669"/>
    <property type="project" value="InterPro"/>
</dbReference>
<feature type="transmembrane region" description="Helical" evidence="10">
    <location>
        <begin position="20"/>
        <end position="38"/>
    </location>
</feature>
<reference evidence="12" key="1">
    <citation type="journal article" date="2017" name="Genome Announc.">
        <title>Genome sequences of Cyberlindnera fabianii 65, Pichia kudriavzevii 129, and Saccharomyces cerevisiae 131 isolated from fermented masau fruits in Zimbabwe.</title>
        <authorList>
            <person name="van Rijswijck I.M.H."/>
            <person name="Derks M.F.L."/>
            <person name="Abee T."/>
            <person name="de Ridder D."/>
            <person name="Smid E.J."/>
        </authorList>
    </citation>
    <scope>NUCLEOTIDE SEQUENCE [LARGE SCALE GENOMIC DNA]</scope>
    <source>
        <strain evidence="12">65</strain>
    </source>
</reference>
<keyword evidence="11" id="KW-0804">Transcription</keyword>
<dbReference type="EMBL" id="MPUK01000004">
    <property type="protein sequence ID" value="ONH67394.1"/>
    <property type="molecule type" value="Genomic_DNA"/>
</dbReference>
<dbReference type="Pfam" id="PF05620">
    <property type="entry name" value="TMEM208_SND2"/>
    <property type="match status" value="1"/>
</dbReference>
<evidence type="ECO:0000256" key="8">
    <source>
        <dbReference type="ARBA" id="ARBA00023136"/>
    </source>
</evidence>
<dbReference type="GO" id="GO:0005789">
    <property type="term" value="C:endoplasmic reticulum membrane"/>
    <property type="evidence" value="ECO:0007669"/>
    <property type="project" value="UniProtKB-SubCell"/>
</dbReference>
<dbReference type="InterPro" id="IPR029040">
    <property type="entry name" value="RPABC4/Spt4"/>
</dbReference>
<dbReference type="AlphaFoldDB" id="A0A1V2L6J4"/>
<evidence type="ECO:0000256" key="2">
    <source>
        <dbReference type="ARBA" id="ARBA00009950"/>
    </source>
</evidence>
<dbReference type="STRING" id="36022.A0A1V2L6J4"/>
<evidence type="ECO:0000256" key="4">
    <source>
        <dbReference type="ARBA" id="ARBA00022723"/>
    </source>
</evidence>
<proteinExistence type="inferred from homology"/>
<evidence type="ECO:0000256" key="1">
    <source>
        <dbReference type="ARBA" id="ARBA00004477"/>
    </source>
</evidence>
<evidence type="ECO:0000256" key="10">
    <source>
        <dbReference type="SAM" id="Phobius"/>
    </source>
</evidence>
<keyword evidence="5" id="KW-0256">Endoplasmic reticulum</keyword>
<evidence type="ECO:0000256" key="9">
    <source>
        <dbReference type="SAM" id="MobiDB-lite"/>
    </source>
</evidence>